<keyword evidence="5" id="KW-0808">Transferase</keyword>
<accession>A0AAD4MJA2</accession>
<evidence type="ECO:0000256" key="1">
    <source>
        <dbReference type="ARBA" id="ARBA00004613"/>
    </source>
</evidence>
<evidence type="ECO:0000313" key="5">
    <source>
        <dbReference type="EMBL" id="KAI1694506.1"/>
    </source>
</evidence>
<dbReference type="InterPro" id="IPR036465">
    <property type="entry name" value="vWFA_dom_sf"/>
</dbReference>
<sequence>MSSNSQYSFNRPFDSLMNRNENAIAEESEADTSRDARRENVKIFLEPTTNVASWTHQRVLRDTNKNLRQIYEEEGLNYGKDASATELTSRLFSALKLRQASVANVLKILNASRNVQLCFLVDVTGSMASYINGVRDSIFKIVEKLTEKHVTFAGRGTAIAKKVSLAFVGYRDFCDATQFELLPFTESAEDFRQFCSKISASGGGDLPEDVFGGLKKAISELNWSDISMCTKVVFHIADAPCHGKRYHPNNYHGYEDSSSW</sequence>
<dbReference type="SUPFAM" id="SSF53300">
    <property type="entry name" value="vWA-like"/>
    <property type="match status" value="1"/>
</dbReference>
<name>A0AAD4MJA2_9BILA</name>
<reference evidence="5" key="1">
    <citation type="submission" date="2022-01" db="EMBL/GenBank/DDBJ databases">
        <title>Genome Sequence Resource for Two Populations of Ditylenchus destructor, the Migratory Endoparasitic Phytonematode.</title>
        <authorList>
            <person name="Zhang H."/>
            <person name="Lin R."/>
            <person name="Xie B."/>
        </authorList>
    </citation>
    <scope>NUCLEOTIDE SEQUENCE</scope>
    <source>
        <strain evidence="5">BazhouSP</strain>
    </source>
</reference>
<evidence type="ECO:0000259" key="4">
    <source>
        <dbReference type="Pfam" id="PF25106"/>
    </source>
</evidence>
<proteinExistence type="predicted"/>
<feature type="domain" description="Hemicentin-1-like von Willebrand factor A" evidence="4">
    <location>
        <begin position="117"/>
        <end position="240"/>
    </location>
</feature>
<comment type="caution">
    <text evidence="5">The sequence shown here is derived from an EMBL/GenBank/DDBJ whole genome shotgun (WGS) entry which is preliminary data.</text>
</comment>
<keyword evidence="2" id="KW-0964">Secreted</keyword>
<evidence type="ECO:0000256" key="3">
    <source>
        <dbReference type="ARBA" id="ARBA00022729"/>
    </source>
</evidence>
<dbReference type="GO" id="GO:0016301">
    <property type="term" value="F:kinase activity"/>
    <property type="evidence" value="ECO:0007669"/>
    <property type="project" value="UniProtKB-KW"/>
</dbReference>
<organism evidence="5 6">
    <name type="scientific">Ditylenchus destructor</name>
    <dbReference type="NCBI Taxonomy" id="166010"/>
    <lineage>
        <taxon>Eukaryota</taxon>
        <taxon>Metazoa</taxon>
        <taxon>Ecdysozoa</taxon>
        <taxon>Nematoda</taxon>
        <taxon>Chromadorea</taxon>
        <taxon>Rhabditida</taxon>
        <taxon>Tylenchina</taxon>
        <taxon>Tylenchomorpha</taxon>
        <taxon>Sphaerularioidea</taxon>
        <taxon>Anguinidae</taxon>
        <taxon>Anguininae</taxon>
        <taxon>Ditylenchus</taxon>
    </lineage>
</organism>
<dbReference type="PANTHER" id="PTHR47763:SF4">
    <property type="entry name" value="ALPHA-PROTEIN KINASE VWKA"/>
    <property type="match status" value="1"/>
</dbReference>
<dbReference type="Proteomes" id="UP001201812">
    <property type="component" value="Unassembled WGS sequence"/>
</dbReference>
<evidence type="ECO:0000256" key="2">
    <source>
        <dbReference type="ARBA" id="ARBA00022525"/>
    </source>
</evidence>
<protein>
    <submittedName>
        <fullName evidence="5">Alpha-protein kinase vwkA</fullName>
    </submittedName>
</protein>
<keyword evidence="6" id="KW-1185">Reference proteome</keyword>
<keyword evidence="3" id="KW-0732">Signal</keyword>
<comment type="subcellular location">
    <subcellularLocation>
        <location evidence="1">Secreted</location>
    </subcellularLocation>
</comment>
<dbReference type="EMBL" id="JAKKPZ010000503">
    <property type="protein sequence ID" value="KAI1694506.1"/>
    <property type="molecule type" value="Genomic_DNA"/>
</dbReference>
<dbReference type="InterPro" id="IPR056861">
    <property type="entry name" value="HMCN1-like_VWA"/>
</dbReference>
<dbReference type="CDD" id="cd00198">
    <property type="entry name" value="vWFA"/>
    <property type="match status" value="1"/>
</dbReference>
<dbReference type="Pfam" id="PF25106">
    <property type="entry name" value="VWA_4"/>
    <property type="match status" value="1"/>
</dbReference>
<evidence type="ECO:0000313" key="6">
    <source>
        <dbReference type="Proteomes" id="UP001201812"/>
    </source>
</evidence>
<dbReference type="InterPro" id="IPR052969">
    <property type="entry name" value="Thr-specific_kinase-like"/>
</dbReference>
<keyword evidence="5" id="KW-0418">Kinase</keyword>
<dbReference type="Gene3D" id="3.40.50.410">
    <property type="entry name" value="von Willebrand factor, type A domain"/>
    <property type="match status" value="1"/>
</dbReference>
<dbReference type="AlphaFoldDB" id="A0AAD4MJA2"/>
<gene>
    <name evidence="5" type="ORF">DdX_20087</name>
</gene>
<dbReference type="PANTHER" id="PTHR47763">
    <property type="entry name" value="ALPHA-PROTEIN KINASE VWKA"/>
    <property type="match status" value="1"/>
</dbReference>